<evidence type="ECO:0000313" key="4">
    <source>
        <dbReference type="Proteomes" id="UP000323221"/>
    </source>
</evidence>
<proteinExistence type="predicted"/>
<name>A0A5M8QK04_9MICO</name>
<feature type="transmembrane region" description="Helical" evidence="1">
    <location>
        <begin position="40"/>
        <end position="61"/>
    </location>
</feature>
<dbReference type="InterPro" id="IPR043712">
    <property type="entry name" value="DUF5652"/>
</dbReference>
<dbReference type="OrthoDB" id="5119798at2"/>
<evidence type="ECO:0000259" key="2">
    <source>
        <dbReference type="Pfam" id="PF18893"/>
    </source>
</evidence>
<comment type="caution">
    <text evidence="3">The sequence shown here is derived from an EMBL/GenBank/DDBJ whole genome shotgun (WGS) entry which is preliminary data.</text>
</comment>
<organism evidence="3 4">
    <name type="scientific">Agrococcus sediminis</name>
    <dbReference type="NCBI Taxonomy" id="2599924"/>
    <lineage>
        <taxon>Bacteria</taxon>
        <taxon>Bacillati</taxon>
        <taxon>Actinomycetota</taxon>
        <taxon>Actinomycetes</taxon>
        <taxon>Micrococcales</taxon>
        <taxon>Microbacteriaceae</taxon>
        <taxon>Agrococcus</taxon>
    </lineage>
</organism>
<sequence>MKAEQLDRPAVRAALGAAVAWSLAWKGASLWRAAKQHDKAWFATLLVSNTLGVLDAAYIFVVSRDRARRARQEAEILARTGEPPQLGHSQET</sequence>
<dbReference type="Pfam" id="PF18893">
    <property type="entry name" value="DUF5652"/>
    <property type="match status" value="1"/>
</dbReference>
<keyword evidence="1" id="KW-0472">Membrane</keyword>
<gene>
    <name evidence="3" type="ORF">FQ330_02890</name>
</gene>
<keyword evidence="4" id="KW-1185">Reference proteome</keyword>
<feature type="domain" description="DUF5652" evidence="2">
    <location>
        <begin position="11"/>
        <end position="68"/>
    </location>
</feature>
<accession>A0A5M8QK04</accession>
<dbReference type="RefSeq" id="WP_146355067.1">
    <property type="nucleotide sequence ID" value="NZ_VOIR01000011.1"/>
</dbReference>
<evidence type="ECO:0000256" key="1">
    <source>
        <dbReference type="SAM" id="Phobius"/>
    </source>
</evidence>
<dbReference type="Proteomes" id="UP000323221">
    <property type="component" value="Unassembled WGS sequence"/>
</dbReference>
<keyword evidence="1" id="KW-1133">Transmembrane helix</keyword>
<reference evidence="3 4" key="1">
    <citation type="submission" date="2019-08" db="EMBL/GenBank/DDBJ databases">
        <title>Agrococcus lahaulensis sp. nov., isolated from a cold desert of the Indian Himalayas.</title>
        <authorList>
            <person name="Qu J.H."/>
        </authorList>
    </citation>
    <scope>NUCLEOTIDE SEQUENCE [LARGE SCALE GENOMIC DNA]</scope>
    <source>
        <strain evidence="3 4">NS18</strain>
    </source>
</reference>
<feature type="transmembrane region" description="Helical" evidence="1">
    <location>
        <begin position="12"/>
        <end position="34"/>
    </location>
</feature>
<protein>
    <recommendedName>
        <fullName evidence="2">DUF5652 domain-containing protein</fullName>
    </recommendedName>
</protein>
<keyword evidence="1" id="KW-0812">Transmembrane</keyword>
<dbReference type="EMBL" id="VOIR01000011">
    <property type="protein sequence ID" value="KAA6436369.1"/>
    <property type="molecule type" value="Genomic_DNA"/>
</dbReference>
<dbReference type="AlphaFoldDB" id="A0A5M8QK04"/>
<evidence type="ECO:0000313" key="3">
    <source>
        <dbReference type="EMBL" id="KAA6436369.1"/>
    </source>
</evidence>